<evidence type="ECO:0000313" key="14">
    <source>
        <dbReference type="Proteomes" id="UP001165120"/>
    </source>
</evidence>
<evidence type="ECO:0000256" key="6">
    <source>
        <dbReference type="ARBA" id="ARBA00022763"/>
    </source>
</evidence>
<evidence type="ECO:0000256" key="5">
    <source>
        <dbReference type="ARBA" id="ARBA00022741"/>
    </source>
</evidence>
<keyword evidence="9" id="KW-0233">DNA recombination</keyword>
<protein>
    <submittedName>
        <fullName evidence="13">Unnamed protein product</fullName>
    </submittedName>
</protein>
<keyword evidence="5" id="KW-0547">Nucleotide-binding</keyword>
<accession>A0A9W6T1H3</accession>
<dbReference type="GO" id="GO:0003684">
    <property type="term" value="F:damaged DNA binding"/>
    <property type="evidence" value="ECO:0007669"/>
    <property type="project" value="TreeGrafter"/>
</dbReference>
<proteinExistence type="inferred from homology"/>
<comment type="subcellular location">
    <subcellularLocation>
        <location evidence="2">Chromosome</location>
    </subcellularLocation>
    <subcellularLocation>
        <location evidence="1">Nucleus</location>
    </subcellularLocation>
</comment>
<dbReference type="EMBL" id="BSXN01001427">
    <property type="protein sequence ID" value="GME73014.1"/>
    <property type="molecule type" value="Genomic_DNA"/>
</dbReference>
<gene>
    <name evidence="13" type="ORF">Cboi02_000386400</name>
</gene>
<reference evidence="13" key="1">
    <citation type="submission" date="2023-04" db="EMBL/GenBank/DDBJ databases">
        <title>Candida boidinii NBRC 10035.</title>
        <authorList>
            <person name="Ichikawa N."/>
            <person name="Sato H."/>
            <person name="Tonouchi N."/>
        </authorList>
    </citation>
    <scope>NUCLEOTIDE SEQUENCE</scope>
    <source>
        <strain evidence="13">NBRC 10035</strain>
    </source>
</reference>
<keyword evidence="8 12" id="KW-0175">Coiled coil</keyword>
<evidence type="ECO:0000256" key="9">
    <source>
        <dbReference type="ARBA" id="ARBA00023172"/>
    </source>
</evidence>
<comment type="caution">
    <text evidence="13">The sequence shown here is derived from an EMBL/GenBank/DDBJ whole genome shotgun (WGS) entry which is preliminary data.</text>
</comment>
<keyword evidence="7" id="KW-0067">ATP-binding</keyword>
<feature type="coiled-coil region" evidence="12">
    <location>
        <begin position="615"/>
        <end position="659"/>
    </location>
</feature>
<dbReference type="GO" id="GO:0030915">
    <property type="term" value="C:Smc5-Smc6 complex"/>
    <property type="evidence" value="ECO:0007669"/>
    <property type="project" value="TreeGrafter"/>
</dbReference>
<keyword evidence="11" id="KW-0539">Nucleus</keyword>
<evidence type="ECO:0000256" key="3">
    <source>
        <dbReference type="ARBA" id="ARBA00006793"/>
    </source>
</evidence>
<dbReference type="GO" id="GO:0005524">
    <property type="term" value="F:ATP binding"/>
    <property type="evidence" value="ECO:0007669"/>
    <property type="project" value="UniProtKB-KW"/>
</dbReference>
<sequence>MTILTQTDAKTFLANSTDEDKFKFFMVGTRLEEAIDNCDHIEKELKQVEKLLIKNKSIVQESERKFENSKKIWNEYKNVDEIREQQKFLHGKLIWLDITQQESKLTKAKLVLKERELLVDKLQIEIEGSNEMISELESERLELITKNEEVESNKNQVNIELDQEKEILNQIKNEINEIDGQLKTYQKDYDSNKKEIKQLEIKIENEEIRLQSINGDTYDKILKSKEKNEDELKNVEKELHDVDNSREDIKNEKIELKQNFDSNTEEIKNSINKLKEDYNQLISEENGNNNNSNSDRFKYFAYGNNFTRLLNDIKLNASRFQEPIVGPIGLKIKLQKEYNQWGKVIETLLSNHLLSFIVQNYHDQRILSMILKKYKLNNNYNIIVRKNEIFNFENSKPENKELTTILDILQIEDKNIECYLVDSAKIHNTILTKDRKEGEIFLKNDRKISQCVCFIDERTSSAIRIQFRNNGFQTDPVLINERFRNYQLIERIDNESVDIKDKIKNEIANYNEQYKEINIQYKENLKKLDFKFQENKNDKNTLIKRSKQLNDIIYKFNQKLEEQANTGKLEALQEEFESLKTNNSILLQTLQTFKIRRDEKTFSINSLKNDFINKNDIYKKLLIELQENNKKIENNQIKINELKFKIKENKRQVEIKNNDINKLNEFIKDLPSLIDKQITQAEKYCQREGCPIDLGKDTEDKINSKLNSLNIRLKSFEEQIGISLDEARINLIVNRNNFIDSNKKLTEATNLHNHLKKSLLDRVHNLRSTRLNTCYTVNETFQNCLKLRGFRGELNFNFKERKLILKVSTKANESLRKIESFSGGEKSFSQIAFLLSIWKPMHSKIRGLDEFDVFMDQINRRLSLKLILEKVAEHPKTQTIFITPLNISKIEGINNDSVYIHEIEDPKRRNNSDNS</sequence>
<organism evidence="13 14">
    <name type="scientific">Candida boidinii</name>
    <name type="common">Yeast</name>
    <dbReference type="NCBI Taxonomy" id="5477"/>
    <lineage>
        <taxon>Eukaryota</taxon>
        <taxon>Fungi</taxon>
        <taxon>Dikarya</taxon>
        <taxon>Ascomycota</taxon>
        <taxon>Saccharomycotina</taxon>
        <taxon>Pichiomycetes</taxon>
        <taxon>Pichiales</taxon>
        <taxon>Pichiaceae</taxon>
        <taxon>Ogataea</taxon>
        <taxon>Ogataea/Candida clade</taxon>
    </lineage>
</organism>
<dbReference type="GO" id="GO:0035861">
    <property type="term" value="C:site of double-strand break"/>
    <property type="evidence" value="ECO:0007669"/>
    <property type="project" value="TreeGrafter"/>
</dbReference>
<dbReference type="PANTHER" id="PTHR19306:SF6">
    <property type="entry name" value="STRUCTURAL MAINTENANCE OF CHROMOSOMES PROTEIN 6"/>
    <property type="match status" value="1"/>
</dbReference>
<evidence type="ECO:0000256" key="4">
    <source>
        <dbReference type="ARBA" id="ARBA00022454"/>
    </source>
</evidence>
<evidence type="ECO:0000313" key="13">
    <source>
        <dbReference type="EMBL" id="GME73014.1"/>
    </source>
</evidence>
<dbReference type="GO" id="GO:0003697">
    <property type="term" value="F:single-stranded DNA binding"/>
    <property type="evidence" value="ECO:0007669"/>
    <property type="project" value="TreeGrafter"/>
</dbReference>
<dbReference type="GO" id="GO:0000724">
    <property type="term" value="P:double-strand break repair via homologous recombination"/>
    <property type="evidence" value="ECO:0007669"/>
    <property type="project" value="TreeGrafter"/>
</dbReference>
<evidence type="ECO:0000256" key="12">
    <source>
        <dbReference type="SAM" id="Coils"/>
    </source>
</evidence>
<evidence type="ECO:0000256" key="7">
    <source>
        <dbReference type="ARBA" id="ARBA00022840"/>
    </source>
</evidence>
<dbReference type="GO" id="GO:0005634">
    <property type="term" value="C:nucleus"/>
    <property type="evidence" value="ECO:0007669"/>
    <property type="project" value="UniProtKB-SubCell"/>
</dbReference>
<keyword evidence="10" id="KW-0234">DNA repair</keyword>
<dbReference type="Proteomes" id="UP001165120">
    <property type="component" value="Unassembled WGS sequence"/>
</dbReference>
<feature type="coiled-coil region" evidence="12">
    <location>
        <begin position="500"/>
        <end position="527"/>
    </location>
</feature>
<evidence type="ECO:0000256" key="8">
    <source>
        <dbReference type="ARBA" id="ARBA00023054"/>
    </source>
</evidence>
<dbReference type="AlphaFoldDB" id="A0A9W6T1H3"/>
<feature type="coiled-coil region" evidence="12">
    <location>
        <begin position="119"/>
        <end position="284"/>
    </location>
</feature>
<evidence type="ECO:0000256" key="10">
    <source>
        <dbReference type="ARBA" id="ARBA00023204"/>
    </source>
</evidence>
<dbReference type="InterPro" id="IPR027417">
    <property type="entry name" value="P-loop_NTPase"/>
</dbReference>
<keyword evidence="6" id="KW-0227">DNA damage</keyword>
<comment type="similarity">
    <text evidence="3">Belongs to the SMC family. SMC6 subfamily.</text>
</comment>
<keyword evidence="14" id="KW-1185">Reference proteome</keyword>
<evidence type="ECO:0000256" key="1">
    <source>
        <dbReference type="ARBA" id="ARBA00004123"/>
    </source>
</evidence>
<evidence type="ECO:0000256" key="11">
    <source>
        <dbReference type="ARBA" id="ARBA00023242"/>
    </source>
</evidence>
<dbReference type="PANTHER" id="PTHR19306">
    <property type="entry name" value="STRUCTURAL MAINTENANCE OF CHROMOSOMES 5,6 SMC5, SMC6"/>
    <property type="match status" value="1"/>
</dbReference>
<keyword evidence="4" id="KW-0158">Chromosome</keyword>
<dbReference type="Gene3D" id="3.40.50.300">
    <property type="entry name" value="P-loop containing nucleotide triphosphate hydrolases"/>
    <property type="match status" value="1"/>
</dbReference>
<evidence type="ECO:0000256" key="2">
    <source>
        <dbReference type="ARBA" id="ARBA00004286"/>
    </source>
</evidence>
<name>A0A9W6T1H3_CANBO</name>
<dbReference type="SUPFAM" id="SSF52540">
    <property type="entry name" value="P-loop containing nucleoside triphosphate hydrolases"/>
    <property type="match status" value="1"/>
</dbReference>